<dbReference type="EMBL" id="LFZO01000030">
    <property type="protein sequence ID" value="KXT16771.1"/>
    <property type="molecule type" value="Genomic_DNA"/>
</dbReference>
<evidence type="ECO:0000259" key="12">
    <source>
        <dbReference type="Pfam" id="PF09248"/>
    </source>
</evidence>
<dbReference type="AlphaFoldDB" id="A0A139IPS4"/>
<keyword evidence="6 9" id="KW-0186">Copper</keyword>
<dbReference type="Gene3D" id="2.70.98.20">
    <property type="entry name" value="Copper amine oxidase, catalytic domain"/>
    <property type="match status" value="1"/>
</dbReference>
<dbReference type="InterPro" id="IPR036460">
    <property type="entry name" value="Cu_amine_oxidase_C_sf"/>
</dbReference>
<evidence type="ECO:0000256" key="8">
    <source>
        <dbReference type="PIRSR" id="PIRSR600269-51"/>
    </source>
</evidence>
<dbReference type="SUPFAM" id="SSF49998">
    <property type="entry name" value="Amine oxidase catalytic domain"/>
    <property type="match status" value="1"/>
</dbReference>
<dbReference type="GO" id="GO:0048038">
    <property type="term" value="F:quinone binding"/>
    <property type="evidence" value="ECO:0007669"/>
    <property type="project" value="InterPro"/>
</dbReference>
<keyword evidence="10" id="KW-1133">Transmembrane helix</keyword>
<gene>
    <name evidence="13" type="ORF">AC579_5480</name>
</gene>
<evidence type="ECO:0000256" key="3">
    <source>
        <dbReference type="ARBA" id="ARBA00022723"/>
    </source>
</evidence>
<dbReference type="PANTHER" id="PTHR10638">
    <property type="entry name" value="COPPER AMINE OXIDASE"/>
    <property type="match status" value="1"/>
</dbReference>
<keyword evidence="10" id="KW-0812">Transmembrane</keyword>
<dbReference type="InterPro" id="IPR016182">
    <property type="entry name" value="Cu_amine_oxidase_N-reg"/>
</dbReference>
<proteinExistence type="inferred from homology"/>
<organism evidence="13 14">
    <name type="scientific">Pseudocercospora musae</name>
    <dbReference type="NCBI Taxonomy" id="113226"/>
    <lineage>
        <taxon>Eukaryota</taxon>
        <taxon>Fungi</taxon>
        <taxon>Dikarya</taxon>
        <taxon>Ascomycota</taxon>
        <taxon>Pezizomycotina</taxon>
        <taxon>Dothideomycetes</taxon>
        <taxon>Dothideomycetidae</taxon>
        <taxon>Mycosphaerellales</taxon>
        <taxon>Mycosphaerellaceae</taxon>
        <taxon>Pseudocercospora</taxon>
    </lineage>
</organism>
<dbReference type="Pfam" id="PF09248">
    <property type="entry name" value="DUF1965"/>
    <property type="match status" value="1"/>
</dbReference>
<dbReference type="GO" id="GO:0005507">
    <property type="term" value="F:copper ion binding"/>
    <property type="evidence" value="ECO:0007669"/>
    <property type="project" value="InterPro"/>
</dbReference>
<evidence type="ECO:0000313" key="13">
    <source>
        <dbReference type="EMBL" id="KXT16771.1"/>
    </source>
</evidence>
<evidence type="ECO:0000256" key="10">
    <source>
        <dbReference type="SAM" id="Phobius"/>
    </source>
</evidence>
<dbReference type="InterPro" id="IPR049948">
    <property type="entry name" value="Cu_Am_ox_TPQ-bd"/>
</dbReference>
<keyword evidence="3 9" id="KW-0479">Metal-binding</keyword>
<dbReference type="EC" id="1.4.3.-" evidence="9"/>
<evidence type="ECO:0000256" key="6">
    <source>
        <dbReference type="ARBA" id="ARBA00023008"/>
    </source>
</evidence>
<evidence type="ECO:0000313" key="14">
    <source>
        <dbReference type="Proteomes" id="UP000073492"/>
    </source>
</evidence>
<dbReference type="GO" id="GO:0008131">
    <property type="term" value="F:primary methylamine oxidase activity"/>
    <property type="evidence" value="ECO:0007669"/>
    <property type="project" value="InterPro"/>
</dbReference>
<evidence type="ECO:0000256" key="9">
    <source>
        <dbReference type="RuleBase" id="RU000672"/>
    </source>
</evidence>
<reference evidence="13 14" key="1">
    <citation type="submission" date="2015-07" db="EMBL/GenBank/DDBJ databases">
        <title>Comparative genomics of the Sigatoka disease complex on banana suggests a link between parallel evolutionary changes in Pseudocercospora fijiensis and Pseudocercospora eumusae and increased virulence on the banana host.</title>
        <authorList>
            <person name="Chang T.-C."/>
            <person name="Salvucci A."/>
            <person name="Crous P.W."/>
            <person name="Stergiopoulos I."/>
        </authorList>
    </citation>
    <scope>NUCLEOTIDE SEQUENCE [LARGE SCALE GENOMIC DNA]</scope>
    <source>
        <strain evidence="13 14">CBS 116634</strain>
    </source>
</reference>
<keyword evidence="14" id="KW-1185">Reference proteome</keyword>
<protein>
    <recommendedName>
        <fullName evidence="9">Amine oxidase</fullName>
        <ecNumber evidence="9">1.4.3.-</ecNumber>
    </recommendedName>
</protein>
<comment type="cofactor">
    <cofactor evidence="1">
        <name>Cu cation</name>
        <dbReference type="ChEBI" id="CHEBI:23378"/>
    </cofactor>
</comment>
<dbReference type="Pfam" id="PF01179">
    <property type="entry name" value="Cu_amine_oxid"/>
    <property type="match status" value="1"/>
</dbReference>
<evidence type="ECO:0000259" key="11">
    <source>
        <dbReference type="Pfam" id="PF01179"/>
    </source>
</evidence>
<dbReference type="PRINTS" id="PR00766">
    <property type="entry name" value="CUDAOXIDASE"/>
</dbReference>
<dbReference type="GO" id="GO:0009308">
    <property type="term" value="P:amine metabolic process"/>
    <property type="evidence" value="ECO:0007669"/>
    <property type="project" value="UniProtKB-UniRule"/>
</dbReference>
<keyword evidence="4 7" id="KW-0801">TPQ</keyword>
<dbReference type="PROSITE" id="PS01164">
    <property type="entry name" value="COPPER_AMINE_OXID_1"/>
    <property type="match status" value="1"/>
</dbReference>
<dbReference type="OrthoDB" id="3341590at2759"/>
<dbReference type="Gene3D" id="3.10.450.40">
    <property type="match status" value="2"/>
</dbReference>
<dbReference type="InterPro" id="IPR015328">
    <property type="entry name" value="DUF1965"/>
</dbReference>
<dbReference type="Proteomes" id="UP000073492">
    <property type="component" value="Unassembled WGS sequence"/>
</dbReference>
<sequence>MRAPVSHSVQHAYVEARSSPQPSTGHDNIRRKKLRELVVCIPLEPLRCSTFSWCTPTMQFWSRSFYYFTGLLVFVTAITFLLIPQNYQEQSYNYQISRHKTFTAPRQNVWAELSEDEARDVYGFAYQKLPDLNLVKHPKSANENSIYIVEALKPNKTDAIPYLYEDAVTPERWAKMVLAQNINGEPYLVYYAVGPLPITKSSQILPLEYTFNSGRNSVRSPIRDYVGIIQFGNELGRSISDITEDLLGASVTTEDDPEGLLCLPRPSRQSADGLVLWLQFFRPGSGSGGRTLLPQGLYVKVDASSPNQPDWKAGALFYNGVIYDDIEHLRAAIAQPNFKRTPANLDGNWTETEDFDSAPSGRDLPPPVSVQPYGSRYYLDRKEKFVSWFGFDFYITTAQATGLSLFDIRFKGERVMYELGLQEAMAHYAGDDPMAGGQEFLDTFFGMGKNMFELLPGYDCPAYADYLDTHYHMAHEAHELPNSICIFEFTADSLLSRHTAQYSVTASRNTYLVVRSSSTVGNYDYAIDYIFYLDGTIEVKVRASGFIFAAFYRANKTDVDSEDEYGHRIHDALSSSIHDHVINFKADLDVAGPSNDMVRLALQPITKSYNWDLPEVKARSTMHLVEYAVDEEVGLDWPKNAGEFYLVYNSEEKNAWGERKGYRITSGTGMGTTPHLTILNSTQLGNSARWAEHDVWVLRQKDTEPSSADPLNYLEPIEPIINFDKMADHESLKHGDDYDGDLVLYFNLGAHHIPHSGDVPNTLMHTSASSVMFVPHNFHNRDPSRESVQGVRLQLKGENSGGFAGQLGVEPHTDLRSRMDRRSTKKEPHARYFGATYEREMKVPLEAFEPELKNYKTTAHQVTHLTFNNSAAGVWVEG</sequence>
<feature type="modified residue" description="2',4',5'-topaquinone" evidence="8">
    <location>
        <position position="523"/>
    </location>
</feature>
<keyword evidence="5 9" id="KW-0560">Oxidoreductase</keyword>
<dbReference type="STRING" id="113226.A0A139IPS4"/>
<evidence type="ECO:0000256" key="5">
    <source>
        <dbReference type="ARBA" id="ARBA00023002"/>
    </source>
</evidence>
<feature type="active site" description="Proton acceptor" evidence="7">
    <location>
        <position position="442"/>
    </location>
</feature>
<comment type="similarity">
    <text evidence="2 9">Belongs to the copper/topaquinone oxidase family.</text>
</comment>
<evidence type="ECO:0000256" key="7">
    <source>
        <dbReference type="PIRSR" id="PIRSR600269-50"/>
    </source>
</evidence>
<dbReference type="InterPro" id="IPR000269">
    <property type="entry name" value="Cu_amine_oxidase"/>
</dbReference>
<keyword evidence="10" id="KW-0472">Membrane</keyword>
<evidence type="ECO:0000256" key="1">
    <source>
        <dbReference type="ARBA" id="ARBA00001935"/>
    </source>
</evidence>
<evidence type="ECO:0000256" key="4">
    <source>
        <dbReference type="ARBA" id="ARBA00022772"/>
    </source>
</evidence>
<feature type="domain" description="Copper amine oxidase catalytic" evidence="11">
    <location>
        <begin position="369"/>
        <end position="784"/>
    </location>
</feature>
<comment type="PTM">
    <text evidence="8 9">Topaquinone (TPQ) is generated by copper-dependent autoxidation of a specific tyrosyl residue.</text>
</comment>
<evidence type="ECO:0000256" key="2">
    <source>
        <dbReference type="ARBA" id="ARBA00007983"/>
    </source>
</evidence>
<feature type="transmembrane region" description="Helical" evidence="10">
    <location>
        <begin position="65"/>
        <end position="83"/>
    </location>
</feature>
<dbReference type="PANTHER" id="PTHR10638:SF20">
    <property type="entry name" value="AMINE OXIDASE"/>
    <property type="match status" value="1"/>
</dbReference>
<feature type="domain" description="DUF1965" evidence="12">
    <location>
        <begin position="290"/>
        <end position="353"/>
    </location>
</feature>
<comment type="caution">
    <text evidence="13">The sequence shown here is derived from an EMBL/GenBank/DDBJ whole genome shotgun (WGS) entry which is preliminary data.</text>
</comment>
<dbReference type="GO" id="GO:0005886">
    <property type="term" value="C:plasma membrane"/>
    <property type="evidence" value="ECO:0007669"/>
    <property type="project" value="TreeGrafter"/>
</dbReference>
<feature type="active site" description="Schiff-base intermediate with substrate; via topaquinone" evidence="7">
    <location>
        <position position="523"/>
    </location>
</feature>
<name>A0A139IPS4_9PEZI</name>
<accession>A0A139IPS4</accession>
<dbReference type="InterPro" id="IPR015798">
    <property type="entry name" value="Cu_amine_oxidase_C"/>
</dbReference>
<comment type="cofactor">
    <cofactor evidence="9">
        <name>Cu cation</name>
        <dbReference type="ChEBI" id="CHEBI:23378"/>
    </cofactor>
    <text evidence="9">Contains 1 topaquinone per subunit.</text>
</comment>
<dbReference type="SUPFAM" id="SSF54416">
    <property type="entry name" value="Amine oxidase N-terminal region"/>
    <property type="match status" value="2"/>
</dbReference>